<name>A0ABD2BJJ5_VESMC</name>
<sequence>MIQTLIGQLKDIVTKLAKNVINQCVYLRQLENKVNPIIASSDSRILILSLQRINSLKSGRPNSSTSMSLGRSKILDEDANS</sequence>
<dbReference type="AlphaFoldDB" id="A0ABD2BJJ5"/>
<comment type="caution">
    <text evidence="2">The sequence shown here is derived from an EMBL/GenBank/DDBJ whole genome shotgun (WGS) entry which is preliminary data.</text>
</comment>
<gene>
    <name evidence="2" type="ORF">V1477_015005</name>
</gene>
<dbReference type="Proteomes" id="UP001607303">
    <property type="component" value="Unassembled WGS sequence"/>
</dbReference>
<evidence type="ECO:0000313" key="3">
    <source>
        <dbReference type="Proteomes" id="UP001607303"/>
    </source>
</evidence>
<protein>
    <submittedName>
        <fullName evidence="2">Uncharacterized protein</fullName>
    </submittedName>
</protein>
<proteinExistence type="predicted"/>
<organism evidence="2 3">
    <name type="scientific">Vespula maculifrons</name>
    <name type="common">Eastern yellow jacket</name>
    <name type="synonym">Wasp</name>
    <dbReference type="NCBI Taxonomy" id="7453"/>
    <lineage>
        <taxon>Eukaryota</taxon>
        <taxon>Metazoa</taxon>
        <taxon>Ecdysozoa</taxon>
        <taxon>Arthropoda</taxon>
        <taxon>Hexapoda</taxon>
        <taxon>Insecta</taxon>
        <taxon>Pterygota</taxon>
        <taxon>Neoptera</taxon>
        <taxon>Endopterygota</taxon>
        <taxon>Hymenoptera</taxon>
        <taxon>Apocrita</taxon>
        <taxon>Aculeata</taxon>
        <taxon>Vespoidea</taxon>
        <taxon>Vespidae</taxon>
        <taxon>Vespinae</taxon>
        <taxon>Vespula</taxon>
    </lineage>
</organism>
<reference evidence="2 3" key="1">
    <citation type="journal article" date="2024" name="Ann. Entomol. Soc. Am.">
        <title>Genomic analyses of the southern and eastern yellowjacket wasps (Hymenoptera: Vespidae) reveal evolutionary signatures of social life.</title>
        <authorList>
            <person name="Catto M.A."/>
            <person name="Caine P.B."/>
            <person name="Orr S.E."/>
            <person name="Hunt B.G."/>
            <person name="Goodisman M.A.D."/>
        </authorList>
    </citation>
    <scope>NUCLEOTIDE SEQUENCE [LARGE SCALE GENOMIC DNA]</scope>
    <source>
        <strain evidence="2">232</strain>
        <tissue evidence="2">Head and thorax</tissue>
    </source>
</reference>
<accession>A0ABD2BJJ5</accession>
<evidence type="ECO:0000313" key="2">
    <source>
        <dbReference type="EMBL" id="KAL2732764.1"/>
    </source>
</evidence>
<feature type="region of interest" description="Disordered" evidence="1">
    <location>
        <begin position="57"/>
        <end position="81"/>
    </location>
</feature>
<evidence type="ECO:0000256" key="1">
    <source>
        <dbReference type="SAM" id="MobiDB-lite"/>
    </source>
</evidence>
<dbReference type="EMBL" id="JAYRBN010000075">
    <property type="protein sequence ID" value="KAL2732764.1"/>
    <property type="molecule type" value="Genomic_DNA"/>
</dbReference>
<keyword evidence="3" id="KW-1185">Reference proteome</keyword>
<feature type="compositionally biased region" description="Polar residues" evidence="1">
    <location>
        <begin position="57"/>
        <end position="69"/>
    </location>
</feature>